<evidence type="ECO:0000313" key="7">
    <source>
        <dbReference type="EMBL" id="KAK8889146.1"/>
    </source>
</evidence>
<dbReference type="Proteomes" id="UP001470230">
    <property type="component" value="Unassembled WGS sequence"/>
</dbReference>
<evidence type="ECO:0000256" key="3">
    <source>
        <dbReference type="ARBA" id="ARBA00022741"/>
    </source>
</evidence>
<organism evidence="7 8">
    <name type="scientific">Tritrichomonas musculus</name>
    <dbReference type="NCBI Taxonomy" id="1915356"/>
    <lineage>
        <taxon>Eukaryota</taxon>
        <taxon>Metamonada</taxon>
        <taxon>Parabasalia</taxon>
        <taxon>Tritrichomonadida</taxon>
        <taxon>Tritrichomonadidae</taxon>
        <taxon>Tritrichomonas</taxon>
    </lineage>
</organism>
<dbReference type="PROSITE" id="PS50011">
    <property type="entry name" value="PROTEIN_KINASE_DOM"/>
    <property type="match status" value="1"/>
</dbReference>
<dbReference type="EMBL" id="JAPFFF010000005">
    <property type="protein sequence ID" value="KAK8889146.1"/>
    <property type="molecule type" value="Genomic_DNA"/>
</dbReference>
<evidence type="ECO:0000256" key="2">
    <source>
        <dbReference type="ARBA" id="ARBA00022679"/>
    </source>
</evidence>
<keyword evidence="5" id="KW-0067">ATP-binding</keyword>
<accession>A0ABR2KED7</accession>
<name>A0ABR2KED7_9EUKA</name>
<proteinExistence type="predicted"/>
<evidence type="ECO:0000256" key="4">
    <source>
        <dbReference type="ARBA" id="ARBA00022777"/>
    </source>
</evidence>
<dbReference type="InterPro" id="IPR011009">
    <property type="entry name" value="Kinase-like_dom_sf"/>
</dbReference>
<evidence type="ECO:0000256" key="1">
    <source>
        <dbReference type="ARBA" id="ARBA00022527"/>
    </source>
</evidence>
<dbReference type="Pfam" id="PF00069">
    <property type="entry name" value="Pkinase"/>
    <property type="match status" value="1"/>
</dbReference>
<keyword evidence="8" id="KW-1185">Reference proteome</keyword>
<gene>
    <name evidence="7" type="ORF">M9Y10_033890</name>
</gene>
<dbReference type="InterPro" id="IPR000719">
    <property type="entry name" value="Prot_kinase_dom"/>
</dbReference>
<feature type="domain" description="Protein kinase" evidence="6">
    <location>
        <begin position="1"/>
        <end position="87"/>
    </location>
</feature>
<reference evidence="7 8" key="1">
    <citation type="submission" date="2024-04" db="EMBL/GenBank/DDBJ databases">
        <title>Tritrichomonas musculus Genome.</title>
        <authorList>
            <person name="Alves-Ferreira E."/>
            <person name="Grigg M."/>
            <person name="Lorenzi H."/>
            <person name="Galac M."/>
        </authorList>
    </citation>
    <scope>NUCLEOTIDE SEQUENCE [LARGE SCALE GENOMIC DNA]</scope>
    <source>
        <strain evidence="7 8">EAF2021</strain>
    </source>
</reference>
<keyword evidence="4" id="KW-0418">Kinase</keyword>
<protein>
    <recommendedName>
        <fullName evidence="6">Protein kinase domain-containing protein</fullName>
    </recommendedName>
</protein>
<comment type="caution">
    <text evidence="7">The sequence shown here is derived from an EMBL/GenBank/DDBJ whole genome shotgun (WGS) entry which is preliminary data.</text>
</comment>
<evidence type="ECO:0000256" key="5">
    <source>
        <dbReference type="ARBA" id="ARBA00022840"/>
    </source>
</evidence>
<keyword evidence="1" id="KW-0723">Serine/threonine-protein kinase</keyword>
<evidence type="ECO:0000259" key="6">
    <source>
        <dbReference type="PROSITE" id="PS50011"/>
    </source>
</evidence>
<dbReference type="Gene3D" id="1.10.510.10">
    <property type="entry name" value="Transferase(Phosphotransferase) domain 1"/>
    <property type="match status" value="1"/>
</dbReference>
<sequence>MNDHICECGQIDEPSACLYAAEIVLGIGYLHEHGHIYRDLKPENVMIDSDYHIKIADFGLAKQNDASTQTTFCGTPDYMTPEIFLFK</sequence>
<keyword evidence="2" id="KW-0808">Transferase</keyword>
<evidence type="ECO:0000313" key="8">
    <source>
        <dbReference type="Proteomes" id="UP001470230"/>
    </source>
</evidence>
<dbReference type="PANTHER" id="PTHR24351">
    <property type="entry name" value="RIBOSOMAL PROTEIN S6 KINASE"/>
    <property type="match status" value="1"/>
</dbReference>
<dbReference type="SUPFAM" id="SSF56112">
    <property type="entry name" value="Protein kinase-like (PK-like)"/>
    <property type="match status" value="1"/>
</dbReference>
<keyword evidence="3" id="KW-0547">Nucleotide-binding</keyword>